<name>A0A409YEW5_9AGAR</name>
<evidence type="ECO:0000313" key="1">
    <source>
        <dbReference type="EMBL" id="PPR01538.1"/>
    </source>
</evidence>
<dbReference type="AlphaFoldDB" id="A0A409YEW5"/>
<accession>A0A409YEW5</accession>
<keyword evidence="2" id="KW-1185">Reference proteome</keyword>
<organism evidence="1 2">
    <name type="scientific">Gymnopilus dilepis</name>
    <dbReference type="NCBI Taxonomy" id="231916"/>
    <lineage>
        <taxon>Eukaryota</taxon>
        <taxon>Fungi</taxon>
        <taxon>Dikarya</taxon>
        <taxon>Basidiomycota</taxon>
        <taxon>Agaricomycotina</taxon>
        <taxon>Agaricomycetes</taxon>
        <taxon>Agaricomycetidae</taxon>
        <taxon>Agaricales</taxon>
        <taxon>Agaricineae</taxon>
        <taxon>Hymenogastraceae</taxon>
        <taxon>Gymnopilus</taxon>
    </lineage>
</organism>
<evidence type="ECO:0000313" key="2">
    <source>
        <dbReference type="Proteomes" id="UP000284706"/>
    </source>
</evidence>
<reference evidence="1 2" key="1">
    <citation type="journal article" date="2018" name="Evol. Lett.">
        <title>Horizontal gene cluster transfer increased hallucinogenic mushroom diversity.</title>
        <authorList>
            <person name="Reynolds H.T."/>
            <person name="Vijayakumar V."/>
            <person name="Gluck-Thaler E."/>
            <person name="Korotkin H.B."/>
            <person name="Matheny P.B."/>
            <person name="Slot J.C."/>
        </authorList>
    </citation>
    <scope>NUCLEOTIDE SEQUENCE [LARGE SCALE GENOMIC DNA]</scope>
    <source>
        <strain evidence="1 2">SRW20</strain>
    </source>
</reference>
<sequence length="253" mass="26792">MPHSCHQRSCRGFQEDTDACYCGHSAADHGIVPMFVPPRGGQAEIGCTAYRRRNIYSHLRSTPDQTRECCIDWLKHDGEIDEAPGPAPAPTHLAAQSQATAWVAPVRPMPTTAQARASAPWSTGPSISQRPAPFGPSTPLVVPQGPFLTCFYASRGILNPPAYEDLDARNGCFPTCPGQEVIPNFAINTVSSPFAVATPTSAHSLPSNRSTSDPALIAQAHPLLGSWCSWTLCAAVACLGGSSSLSIGFLVVV</sequence>
<dbReference type="EMBL" id="NHYE01000931">
    <property type="protein sequence ID" value="PPR01538.1"/>
    <property type="molecule type" value="Genomic_DNA"/>
</dbReference>
<dbReference type="InParanoid" id="A0A409YEW5"/>
<dbReference type="OrthoDB" id="3119863at2759"/>
<gene>
    <name evidence="1" type="ORF">CVT26_015141</name>
</gene>
<protein>
    <submittedName>
        <fullName evidence="1">Uncharacterized protein</fullName>
    </submittedName>
</protein>
<proteinExistence type="predicted"/>
<dbReference type="Proteomes" id="UP000284706">
    <property type="component" value="Unassembled WGS sequence"/>
</dbReference>
<comment type="caution">
    <text evidence="1">The sequence shown here is derived from an EMBL/GenBank/DDBJ whole genome shotgun (WGS) entry which is preliminary data.</text>
</comment>